<accession>T0L9A1</accession>
<evidence type="ECO:0000313" key="1">
    <source>
        <dbReference type="EMBL" id="EQB61074.1"/>
    </source>
</evidence>
<sequence>MFNEFEHDYTKMLNFMRKSLNFFKLSNPHITKPFIDSIDFIIINFPYFLDINMVADYLLTDNQEFNYVFYSKIRIFLNIINYNDMDISTTNDNNKIISSLSSKKTFTNSFTLDSKKVSNVNNNIINNQFTSKSIDSNYLNVKCINNKLNLWNNILGRSTKEKLYKWLNNDLNICTINNKDIVLKLFFKILVYHFDEIKINFKNNTIIEKLLNKLHIDDILVKKIFDYDKSIFNNVKNIVYMLLENNKFDILEDIIKFNIYNIKIEDIKNLVYRFLASTNYLDYKILYNIIYKILKCLKIKIPIFKNLLIENGKFLICYNNDLNLEEIWEPPLHSFLVDLFFNDIQFFHLCAFNFIRTCILKRKLNIIKILDKKYKEGLSQYYSKKPNIENIFSYVLLFYKCRLRRLEQLCYKDIVMINKFLDEYYDESLVRYICKLVIDEIPVLNILEE</sequence>
<name>T0L9A1_9MICR</name>
<dbReference type="AlphaFoldDB" id="T0L9A1"/>
<gene>
    <name evidence="1" type="ORF">NAPIS_ORF01363</name>
</gene>
<protein>
    <submittedName>
        <fullName evidence="1">Uncharacterized protein</fullName>
    </submittedName>
</protein>
<dbReference type="VEuPathDB" id="MicrosporidiaDB:NAPIS_ORF01363"/>
<dbReference type="HOGENOM" id="CLU_522772_0_0_1"/>
<keyword evidence="2" id="KW-1185">Reference proteome</keyword>
<dbReference type="EMBL" id="KE647181">
    <property type="protein sequence ID" value="EQB61074.1"/>
    <property type="molecule type" value="Genomic_DNA"/>
</dbReference>
<reference evidence="1 2" key="1">
    <citation type="journal article" date="2013" name="BMC Genomics">
        <title>Genome sequencing and comparative genomics of honey bee microsporidia, Nosema apis reveal novel insights into host-parasite interactions.</title>
        <authorList>
            <person name="Chen Yp."/>
            <person name="Pettis J.S."/>
            <person name="Zhao Y."/>
            <person name="Liu X."/>
            <person name="Tallon L.J."/>
            <person name="Sadzewicz L.D."/>
            <person name="Li R."/>
            <person name="Zheng H."/>
            <person name="Huang S."/>
            <person name="Zhang X."/>
            <person name="Hamilton M.C."/>
            <person name="Pernal S.F."/>
            <person name="Melathopoulos A.P."/>
            <person name="Yan X."/>
            <person name="Evans J.D."/>
        </authorList>
    </citation>
    <scope>NUCLEOTIDE SEQUENCE [LARGE SCALE GENOMIC DNA]</scope>
    <source>
        <strain evidence="1 2">BRL 01</strain>
    </source>
</reference>
<dbReference type="Proteomes" id="UP000053780">
    <property type="component" value="Unassembled WGS sequence"/>
</dbReference>
<evidence type="ECO:0000313" key="2">
    <source>
        <dbReference type="Proteomes" id="UP000053780"/>
    </source>
</evidence>
<organism evidence="1 2">
    <name type="scientific">Vairimorpha apis BRL 01</name>
    <dbReference type="NCBI Taxonomy" id="1037528"/>
    <lineage>
        <taxon>Eukaryota</taxon>
        <taxon>Fungi</taxon>
        <taxon>Fungi incertae sedis</taxon>
        <taxon>Microsporidia</taxon>
        <taxon>Nosematidae</taxon>
        <taxon>Vairimorpha</taxon>
    </lineage>
</organism>
<proteinExistence type="predicted"/>
<dbReference type="OrthoDB" id="2196301at2759"/>